<evidence type="ECO:0000313" key="1">
    <source>
        <dbReference type="EMBL" id="CAK0899106.1"/>
    </source>
</evidence>
<dbReference type="EMBL" id="CAUYUJ010020549">
    <property type="protein sequence ID" value="CAK0899106.1"/>
    <property type="molecule type" value="Genomic_DNA"/>
</dbReference>
<dbReference type="Proteomes" id="UP001189429">
    <property type="component" value="Unassembled WGS sequence"/>
</dbReference>
<sequence>MRASLCDGGCFGIGDSARCSDPLPSRPCLLLPAELRAGMPPAAWWTLPAASLRSGCSGGGGLQEPQLRGPAAAAAAAVGTEAGMARLAEALDGCRRTQGARLLPHWSDEEEEHVALFFVRNPSAGGTGPTSPPGTP</sequence>
<keyword evidence="2" id="KW-1185">Reference proteome</keyword>
<organism evidence="1 2">
    <name type="scientific">Prorocentrum cordatum</name>
    <dbReference type="NCBI Taxonomy" id="2364126"/>
    <lineage>
        <taxon>Eukaryota</taxon>
        <taxon>Sar</taxon>
        <taxon>Alveolata</taxon>
        <taxon>Dinophyceae</taxon>
        <taxon>Prorocentrales</taxon>
        <taxon>Prorocentraceae</taxon>
        <taxon>Prorocentrum</taxon>
    </lineage>
</organism>
<accession>A0ABN9XHQ0</accession>
<proteinExistence type="predicted"/>
<evidence type="ECO:0000313" key="2">
    <source>
        <dbReference type="Proteomes" id="UP001189429"/>
    </source>
</evidence>
<gene>
    <name evidence="1" type="ORF">PCOR1329_LOCUS76699</name>
</gene>
<reference evidence="1" key="1">
    <citation type="submission" date="2023-10" db="EMBL/GenBank/DDBJ databases">
        <authorList>
            <person name="Chen Y."/>
            <person name="Shah S."/>
            <person name="Dougan E. K."/>
            <person name="Thang M."/>
            <person name="Chan C."/>
        </authorList>
    </citation>
    <scope>NUCLEOTIDE SEQUENCE [LARGE SCALE GENOMIC DNA]</scope>
</reference>
<comment type="caution">
    <text evidence="1">The sequence shown here is derived from an EMBL/GenBank/DDBJ whole genome shotgun (WGS) entry which is preliminary data.</text>
</comment>
<protein>
    <submittedName>
        <fullName evidence="1">Uncharacterized protein</fullName>
    </submittedName>
</protein>
<name>A0ABN9XHQ0_9DINO</name>